<proteinExistence type="predicted"/>
<comment type="caution">
    <text evidence="2">The sequence shown here is derived from an EMBL/GenBank/DDBJ whole genome shotgun (WGS) entry which is preliminary data.</text>
</comment>
<dbReference type="SUPFAM" id="SSF52402">
    <property type="entry name" value="Adenine nucleotide alpha hydrolases-like"/>
    <property type="match status" value="2"/>
</dbReference>
<sequence>MRSILVHAEAGPAGRARIDTALSLARMTRGHLTLLVDTPVSRYVAVDGLGGGFVATDALKDAIAGDDAFAREIDSHLARGDVRCDVVRAERDPIDALADSARLADLVVVARREALASDLPLAVRCPVLAVNAEETLTFPLTRVAVAWDGSVEAATALRSAVSLLGDAEVSVITVENASADFPATDAVAYLSRHGIKAELKVVERVGAVQETIARELGLLQPQLLVMGAFRHSRLREFLFGGVTRFFLDEPAGPALLLAH</sequence>
<feature type="domain" description="UspA" evidence="1">
    <location>
        <begin position="141"/>
        <end position="244"/>
    </location>
</feature>
<evidence type="ECO:0000313" key="2">
    <source>
        <dbReference type="EMBL" id="MFC3172885.1"/>
    </source>
</evidence>
<gene>
    <name evidence="2" type="ORF">ACFOD9_01325</name>
</gene>
<evidence type="ECO:0000259" key="1">
    <source>
        <dbReference type="Pfam" id="PF00582"/>
    </source>
</evidence>
<dbReference type="EMBL" id="JBHRTQ010000002">
    <property type="protein sequence ID" value="MFC3172885.1"/>
    <property type="molecule type" value="Genomic_DNA"/>
</dbReference>
<dbReference type="InterPro" id="IPR006016">
    <property type="entry name" value="UspA"/>
</dbReference>
<organism evidence="2 3">
    <name type="scientific">Novosphingobium bradum</name>
    <dbReference type="NCBI Taxonomy" id="1737444"/>
    <lineage>
        <taxon>Bacteria</taxon>
        <taxon>Pseudomonadati</taxon>
        <taxon>Pseudomonadota</taxon>
        <taxon>Alphaproteobacteria</taxon>
        <taxon>Sphingomonadales</taxon>
        <taxon>Sphingomonadaceae</taxon>
        <taxon>Novosphingobium</taxon>
    </lineage>
</organism>
<name>A0ABV7IMS1_9SPHN</name>
<dbReference type="Proteomes" id="UP001595604">
    <property type="component" value="Unassembled WGS sequence"/>
</dbReference>
<dbReference type="RefSeq" id="WP_379508282.1">
    <property type="nucleotide sequence ID" value="NZ_JBHRTQ010000002.1"/>
</dbReference>
<dbReference type="Gene3D" id="3.40.50.12370">
    <property type="match status" value="1"/>
</dbReference>
<dbReference type="Pfam" id="PF00582">
    <property type="entry name" value="Usp"/>
    <property type="match status" value="1"/>
</dbReference>
<accession>A0ABV7IMS1</accession>
<reference evidence="3" key="1">
    <citation type="journal article" date="2019" name="Int. J. Syst. Evol. Microbiol.">
        <title>The Global Catalogue of Microorganisms (GCM) 10K type strain sequencing project: providing services to taxonomists for standard genome sequencing and annotation.</title>
        <authorList>
            <consortium name="The Broad Institute Genomics Platform"/>
            <consortium name="The Broad Institute Genome Sequencing Center for Infectious Disease"/>
            <person name="Wu L."/>
            <person name="Ma J."/>
        </authorList>
    </citation>
    <scope>NUCLEOTIDE SEQUENCE [LARGE SCALE GENOMIC DNA]</scope>
    <source>
        <strain evidence="3">KCTC 42984</strain>
    </source>
</reference>
<evidence type="ECO:0000313" key="3">
    <source>
        <dbReference type="Proteomes" id="UP001595604"/>
    </source>
</evidence>
<dbReference type="CDD" id="cd00293">
    <property type="entry name" value="USP-like"/>
    <property type="match status" value="1"/>
</dbReference>
<protein>
    <submittedName>
        <fullName evidence="2">Universal stress protein</fullName>
    </submittedName>
</protein>
<keyword evidence="3" id="KW-1185">Reference proteome</keyword>